<organism evidence="2 3">
    <name type="scientific">Euphydryas editha</name>
    <name type="common">Edith's checkerspot</name>
    <dbReference type="NCBI Taxonomy" id="104508"/>
    <lineage>
        <taxon>Eukaryota</taxon>
        <taxon>Metazoa</taxon>
        <taxon>Ecdysozoa</taxon>
        <taxon>Arthropoda</taxon>
        <taxon>Hexapoda</taxon>
        <taxon>Insecta</taxon>
        <taxon>Pterygota</taxon>
        <taxon>Neoptera</taxon>
        <taxon>Endopterygota</taxon>
        <taxon>Lepidoptera</taxon>
        <taxon>Glossata</taxon>
        <taxon>Ditrysia</taxon>
        <taxon>Papilionoidea</taxon>
        <taxon>Nymphalidae</taxon>
        <taxon>Nymphalinae</taxon>
        <taxon>Euphydryas</taxon>
    </lineage>
</organism>
<feature type="chain" id="PRO_5043728910" evidence="1">
    <location>
        <begin position="19"/>
        <end position="159"/>
    </location>
</feature>
<dbReference type="EMBL" id="CAKOGL010000018">
    <property type="protein sequence ID" value="CAH2097644.1"/>
    <property type="molecule type" value="Genomic_DNA"/>
</dbReference>
<dbReference type="Proteomes" id="UP001153954">
    <property type="component" value="Unassembled WGS sequence"/>
</dbReference>
<name>A0AAU9UIX8_EUPED</name>
<keyword evidence="3" id="KW-1185">Reference proteome</keyword>
<gene>
    <name evidence="2" type="ORF">EEDITHA_LOCUS12844</name>
</gene>
<sequence>MKLHIFALLVFMIQMVFCDHFEQKEEITVSGDIAIEYAANMGLIDKVLHVLKEFEEQTGKRDLPDNVDITVINKDAGDRVEYFCLRKSSLVKVEMNKNTSANITGYEEFNYNEEEVQIGQSRKTPPDFSKEIPSESVFDGNKFAAGQAKVNGVCADIDY</sequence>
<proteinExistence type="predicted"/>
<comment type="caution">
    <text evidence="2">The sequence shown here is derived from an EMBL/GenBank/DDBJ whole genome shotgun (WGS) entry which is preliminary data.</text>
</comment>
<evidence type="ECO:0000256" key="1">
    <source>
        <dbReference type="SAM" id="SignalP"/>
    </source>
</evidence>
<evidence type="ECO:0000313" key="3">
    <source>
        <dbReference type="Proteomes" id="UP001153954"/>
    </source>
</evidence>
<evidence type="ECO:0000313" key="2">
    <source>
        <dbReference type="EMBL" id="CAH2097644.1"/>
    </source>
</evidence>
<feature type="signal peptide" evidence="1">
    <location>
        <begin position="1"/>
        <end position="18"/>
    </location>
</feature>
<protein>
    <submittedName>
        <fullName evidence="2">Uncharacterized protein</fullName>
    </submittedName>
</protein>
<dbReference type="AlphaFoldDB" id="A0AAU9UIX8"/>
<keyword evidence="1" id="KW-0732">Signal</keyword>
<reference evidence="2" key="1">
    <citation type="submission" date="2022-03" db="EMBL/GenBank/DDBJ databases">
        <authorList>
            <person name="Tunstrom K."/>
        </authorList>
    </citation>
    <scope>NUCLEOTIDE SEQUENCE</scope>
</reference>
<accession>A0AAU9UIX8</accession>